<dbReference type="AlphaFoldDB" id="A0AAE1PAD4"/>
<evidence type="ECO:0000313" key="1">
    <source>
        <dbReference type="EMBL" id="KAK4303701.1"/>
    </source>
</evidence>
<dbReference type="EMBL" id="JAWZYT010002544">
    <property type="protein sequence ID" value="KAK4303701.1"/>
    <property type="molecule type" value="Genomic_DNA"/>
</dbReference>
<gene>
    <name evidence="1" type="ORF">Pmani_024310</name>
</gene>
<sequence length="106" mass="11307">MLLKSLESSEDYYWCHVGGMGVLEECHVGGVGVLVGCDLLHISAGLHCQSWHTRDMMGSVSGEGVGESGPMRQYTLPVLLAWVVQQCADMCTGAGLHSPEDGTMPL</sequence>
<evidence type="ECO:0000313" key="2">
    <source>
        <dbReference type="Proteomes" id="UP001292094"/>
    </source>
</evidence>
<protein>
    <submittedName>
        <fullName evidence="1">Uncharacterized protein</fullName>
    </submittedName>
</protein>
<organism evidence="1 2">
    <name type="scientific">Petrolisthes manimaculis</name>
    <dbReference type="NCBI Taxonomy" id="1843537"/>
    <lineage>
        <taxon>Eukaryota</taxon>
        <taxon>Metazoa</taxon>
        <taxon>Ecdysozoa</taxon>
        <taxon>Arthropoda</taxon>
        <taxon>Crustacea</taxon>
        <taxon>Multicrustacea</taxon>
        <taxon>Malacostraca</taxon>
        <taxon>Eumalacostraca</taxon>
        <taxon>Eucarida</taxon>
        <taxon>Decapoda</taxon>
        <taxon>Pleocyemata</taxon>
        <taxon>Anomura</taxon>
        <taxon>Galatheoidea</taxon>
        <taxon>Porcellanidae</taxon>
        <taxon>Petrolisthes</taxon>
    </lineage>
</organism>
<reference evidence="1" key="1">
    <citation type="submission" date="2023-11" db="EMBL/GenBank/DDBJ databases">
        <title>Genome assemblies of two species of porcelain crab, Petrolisthes cinctipes and Petrolisthes manimaculis (Anomura: Porcellanidae).</title>
        <authorList>
            <person name="Angst P."/>
        </authorList>
    </citation>
    <scope>NUCLEOTIDE SEQUENCE</scope>
    <source>
        <strain evidence="1">PB745_02</strain>
        <tissue evidence="1">Gill</tissue>
    </source>
</reference>
<keyword evidence="2" id="KW-1185">Reference proteome</keyword>
<dbReference type="Proteomes" id="UP001292094">
    <property type="component" value="Unassembled WGS sequence"/>
</dbReference>
<name>A0AAE1PAD4_9EUCA</name>
<proteinExistence type="predicted"/>
<accession>A0AAE1PAD4</accession>
<comment type="caution">
    <text evidence="1">The sequence shown here is derived from an EMBL/GenBank/DDBJ whole genome shotgun (WGS) entry which is preliminary data.</text>
</comment>